<dbReference type="EMBL" id="PSYR01000001">
    <property type="protein sequence ID" value="RCN58930.1"/>
    <property type="molecule type" value="Genomic_DNA"/>
</dbReference>
<keyword evidence="3 6" id="KW-0812">Transmembrane</keyword>
<accession>A0A368HKX7</accession>
<dbReference type="GO" id="GO:0005886">
    <property type="term" value="C:plasma membrane"/>
    <property type="evidence" value="ECO:0007669"/>
    <property type="project" value="UniProtKB-SubCell"/>
</dbReference>
<name>A0A368HKX7_9GAMM</name>
<dbReference type="PANTHER" id="PTHR36115:SF10">
    <property type="entry name" value="RDD DOMAIN-CONTAINING PROTEIN"/>
    <property type="match status" value="1"/>
</dbReference>
<evidence type="ECO:0000256" key="2">
    <source>
        <dbReference type="ARBA" id="ARBA00022475"/>
    </source>
</evidence>
<evidence type="ECO:0000256" key="1">
    <source>
        <dbReference type="ARBA" id="ARBA00004651"/>
    </source>
</evidence>
<evidence type="ECO:0000256" key="5">
    <source>
        <dbReference type="ARBA" id="ARBA00023136"/>
    </source>
</evidence>
<dbReference type="Proteomes" id="UP000253250">
    <property type="component" value="Unassembled WGS sequence"/>
</dbReference>
<organism evidence="8 9">
    <name type="scientific">Acidiferrobacter thiooxydans</name>
    <dbReference type="NCBI Taxonomy" id="163359"/>
    <lineage>
        <taxon>Bacteria</taxon>
        <taxon>Pseudomonadati</taxon>
        <taxon>Pseudomonadota</taxon>
        <taxon>Gammaproteobacteria</taxon>
        <taxon>Acidiferrobacterales</taxon>
        <taxon>Acidiferrobacteraceae</taxon>
        <taxon>Acidiferrobacter</taxon>
    </lineage>
</organism>
<evidence type="ECO:0000256" key="6">
    <source>
        <dbReference type="SAM" id="Phobius"/>
    </source>
</evidence>
<evidence type="ECO:0000256" key="4">
    <source>
        <dbReference type="ARBA" id="ARBA00022989"/>
    </source>
</evidence>
<evidence type="ECO:0000259" key="7">
    <source>
        <dbReference type="Pfam" id="PF06271"/>
    </source>
</evidence>
<dbReference type="InterPro" id="IPR010432">
    <property type="entry name" value="RDD"/>
</dbReference>
<dbReference type="Pfam" id="PF06271">
    <property type="entry name" value="RDD"/>
    <property type="match status" value="1"/>
</dbReference>
<evidence type="ECO:0000313" key="9">
    <source>
        <dbReference type="Proteomes" id="UP000253250"/>
    </source>
</evidence>
<proteinExistence type="predicted"/>
<keyword evidence="4 6" id="KW-1133">Transmembrane helix</keyword>
<comment type="subcellular location">
    <subcellularLocation>
        <location evidence="1">Cell membrane</location>
        <topology evidence="1">Multi-pass membrane protein</topology>
    </subcellularLocation>
</comment>
<keyword evidence="2" id="KW-1003">Cell membrane</keyword>
<keyword evidence="5 6" id="KW-0472">Membrane</keyword>
<dbReference type="PANTHER" id="PTHR36115">
    <property type="entry name" value="PROLINE-RICH ANTIGEN HOMOLOG-RELATED"/>
    <property type="match status" value="1"/>
</dbReference>
<dbReference type="AlphaFoldDB" id="A0A368HKX7"/>
<feature type="transmembrane region" description="Helical" evidence="6">
    <location>
        <begin position="89"/>
        <end position="107"/>
    </location>
</feature>
<evidence type="ECO:0000313" key="8">
    <source>
        <dbReference type="EMBL" id="RCN58930.1"/>
    </source>
</evidence>
<reference evidence="8 9" key="1">
    <citation type="submission" date="2018-02" db="EMBL/GenBank/DDBJ databases">
        <title>Insights into the biology of acidophilic members of the Acidiferrobacteraceae family derived from comparative genomic analyses.</title>
        <authorList>
            <person name="Issotta F."/>
            <person name="Thyssen C."/>
            <person name="Mena C."/>
            <person name="Moya A."/>
            <person name="Bellenberg S."/>
            <person name="Sproer C."/>
            <person name="Covarrubias P.C."/>
            <person name="Sand W."/>
            <person name="Quatrini R."/>
            <person name="Vera M."/>
        </authorList>
    </citation>
    <scope>NUCLEOTIDE SEQUENCE [LARGE SCALE GENOMIC DNA]</scope>
    <source>
        <strain evidence="9">m-1</strain>
    </source>
</reference>
<protein>
    <recommendedName>
        <fullName evidence="7">RDD domain-containing protein</fullName>
    </recommendedName>
</protein>
<gene>
    <name evidence="8" type="ORF">C4900_04010</name>
</gene>
<evidence type="ECO:0000256" key="3">
    <source>
        <dbReference type="ARBA" id="ARBA00022692"/>
    </source>
</evidence>
<feature type="transmembrane region" description="Helical" evidence="6">
    <location>
        <begin position="37"/>
        <end position="57"/>
    </location>
</feature>
<dbReference type="InterPro" id="IPR051791">
    <property type="entry name" value="Pra-immunoreactive"/>
</dbReference>
<sequence length="166" mass="18220">MGANSFDAFLLLALWVAAAAPIAIVFAIANELQSSALQIVLRIYLPLVGFAYFGRAWMRSGQTFGMRAWRLSLRAAHGHLSVARAGVRYVLALLWWASLIEGFALAFEGRYHMAAFALALFGAAYFWIFFDPEAQALHDRLSGTRVLFIPKSPGAGEKTHADQGQS</sequence>
<feature type="transmembrane region" description="Helical" evidence="6">
    <location>
        <begin position="113"/>
        <end position="130"/>
    </location>
</feature>
<keyword evidence="9" id="KW-1185">Reference proteome</keyword>
<comment type="caution">
    <text evidence="8">The sequence shown here is derived from an EMBL/GenBank/DDBJ whole genome shotgun (WGS) entry which is preliminary data.</text>
</comment>
<feature type="domain" description="RDD" evidence="7">
    <location>
        <begin position="3"/>
        <end position="143"/>
    </location>
</feature>